<dbReference type="Proteomes" id="UP000825935">
    <property type="component" value="Chromosome 29"/>
</dbReference>
<comment type="similarity">
    <text evidence="2">Belongs to the glycosyltransferase 34 family.</text>
</comment>
<comment type="caution">
    <text evidence="8">The sequence shown here is derived from an EMBL/GenBank/DDBJ whole genome shotgun (WGS) entry which is preliminary data.</text>
</comment>
<gene>
    <name evidence="8" type="ORF">KP509_29G048700</name>
</gene>
<evidence type="ECO:0000256" key="3">
    <source>
        <dbReference type="ARBA" id="ARBA00022676"/>
    </source>
</evidence>
<evidence type="ECO:0000313" key="8">
    <source>
        <dbReference type="EMBL" id="KAH7292042.1"/>
    </source>
</evidence>
<evidence type="ECO:0000313" key="9">
    <source>
        <dbReference type="Proteomes" id="UP000825935"/>
    </source>
</evidence>
<feature type="transmembrane region" description="Helical" evidence="7">
    <location>
        <begin position="43"/>
        <end position="65"/>
    </location>
</feature>
<dbReference type="PANTHER" id="PTHR31306:SF4">
    <property type="entry name" value="ALPHA-1,2-GALACTOSYLTRANSFERASE"/>
    <property type="match status" value="1"/>
</dbReference>
<keyword evidence="4" id="KW-0808">Transferase</keyword>
<dbReference type="Pfam" id="PF05637">
    <property type="entry name" value="Glyco_transf_34"/>
    <property type="match status" value="2"/>
</dbReference>
<keyword evidence="9" id="KW-1185">Reference proteome</keyword>
<protein>
    <submittedName>
        <fullName evidence="8">Uncharacterized protein</fullName>
    </submittedName>
</protein>
<keyword evidence="5" id="KW-0735">Signal-anchor</keyword>
<sequence>MMQPSFSRNESISMVLLDGPRCRVSFPSMCRSLTLPRFCARRALCWLLFISLSCGLVVLRSNILYNVSLDMGTLCEVNQKVRPNDQVSLSNSTRFTIVTFADAHALSSMAGRYTSLLESRSMYASLHGYGLRVYFHRPDMRRSLVWSKVTAIHEIFFQAPEVPPSADRDNDWIWLLDLDTLIFNFNVKLESIVESARAHHRGNDIDIVIAMDHNGVNAGSFLVRKSEWTRQLLRRWWQTQVGVVMVEKYFEQGALHHLIQTDKSIAAHVHIASLRQFNAYGYPSRDLYRFREGDFIVHCPSPTLKKWLPAYAQQWEKMMQQCKLREAWMHAGTQLESPHQTVKDKRRVTSDDMVVLI</sequence>
<dbReference type="GO" id="GO:0006487">
    <property type="term" value="P:protein N-linked glycosylation"/>
    <property type="evidence" value="ECO:0007669"/>
    <property type="project" value="TreeGrafter"/>
</dbReference>
<dbReference type="GO" id="GO:0000139">
    <property type="term" value="C:Golgi membrane"/>
    <property type="evidence" value="ECO:0007669"/>
    <property type="project" value="UniProtKB-SubCell"/>
</dbReference>
<evidence type="ECO:0000256" key="1">
    <source>
        <dbReference type="ARBA" id="ARBA00004323"/>
    </source>
</evidence>
<dbReference type="GO" id="GO:0016757">
    <property type="term" value="F:glycosyltransferase activity"/>
    <property type="evidence" value="ECO:0007669"/>
    <property type="project" value="UniProtKB-KW"/>
</dbReference>
<dbReference type="Gene3D" id="3.90.550.10">
    <property type="entry name" value="Spore Coat Polysaccharide Biosynthesis Protein SpsA, Chain A"/>
    <property type="match status" value="1"/>
</dbReference>
<evidence type="ECO:0000256" key="5">
    <source>
        <dbReference type="ARBA" id="ARBA00022968"/>
    </source>
</evidence>
<evidence type="ECO:0000256" key="7">
    <source>
        <dbReference type="SAM" id="Phobius"/>
    </source>
</evidence>
<dbReference type="AlphaFoldDB" id="A0A8T2R6K7"/>
<comment type="subcellular location">
    <subcellularLocation>
        <location evidence="1">Golgi apparatus membrane</location>
        <topology evidence="1">Single-pass type II membrane protein</topology>
    </subcellularLocation>
</comment>
<keyword evidence="3" id="KW-0328">Glycosyltransferase</keyword>
<dbReference type="InterPro" id="IPR008630">
    <property type="entry name" value="Glyco_trans_34"/>
</dbReference>
<evidence type="ECO:0000256" key="6">
    <source>
        <dbReference type="ARBA" id="ARBA00023034"/>
    </source>
</evidence>
<dbReference type="EMBL" id="CM035434">
    <property type="protein sequence ID" value="KAH7292042.1"/>
    <property type="molecule type" value="Genomic_DNA"/>
</dbReference>
<dbReference type="InterPro" id="IPR029044">
    <property type="entry name" value="Nucleotide-diphossugar_trans"/>
</dbReference>
<keyword evidence="7" id="KW-0812">Transmembrane</keyword>
<keyword evidence="7" id="KW-0472">Membrane</keyword>
<keyword evidence="6" id="KW-0333">Golgi apparatus</keyword>
<accession>A0A8T2R6K7</accession>
<proteinExistence type="inferred from homology"/>
<reference evidence="8" key="1">
    <citation type="submission" date="2021-08" db="EMBL/GenBank/DDBJ databases">
        <title>WGS assembly of Ceratopteris richardii.</title>
        <authorList>
            <person name="Marchant D.B."/>
            <person name="Chen G."/>
            <person name="Jenkins J."/>
            <person name="Shu S."/>
            <person name="Leebens-Mack J."/>
            <person name="Grimwood J."/>
            <person name="Schmutz J."/>
            <person name="Soltis P."/>
            <person name="Soltis D."/>
            <person name="Chen Z.-H."/>
        </authorList>
    </citation>
    <scope>NUCLEOTIDE SEQUENCE</scope>
    <source>
        <strain evidence="8">Whitten #5841</strain>
        <tissue evidence="8">Leaf</tissue>
    </source>
</reference>
<evidence type="ECO:0000256" key="4">
    <source>
        <dbReference type="ARBA" id="ARBA00022679"/>
    </source>
</evidence>
<organism evidence="8 9">
    <name type="scientific">Ceratopteris richardii</name>
    <name type="common">Triangle waterfern</name>
    <dbReference type="NCBI Taxonomy" id="49495"/>
    <lineage>
        <taxon>Eukaryota</taxon>
        <taxon>Viridiplantae</taxon>
        <taxon>Streptophyta</taxon>
        <taxon>Embryophyta</taxon>
        <taxon>Tracheophyta</taxon>
        <taxon>Polypodiopsida</taxon>
        <taxon>Polypodiidae</taxon>
        <taxon>Polypodiales</taxon>
        <taxon>Pteridineae</taxon>
        <taxon>Pteridaceae</taxon>
        <taxon>Parkerioideae</taxon>
        <taxon>Ceratopteris</taxon>
    </lineage>
</organism>
<dbReference type="PANTHER" id="PTHR31306">
    <property type="entry name" value="ALPHA-1,6-MANNOSYLTRANSFERASE MNN11-RELATED"/>
    <property type="match status" value="1"/>
</dbReference>
<dbReference type="SUPFAM" id="SSF53448">
    <property type="entry name" value="Nucleotide-diphospho-sugar transferases"/>
    <property type="match status" value="1"/>
</dbReference>
<keyword evidence="7" id="KW-1133">Transmembrane helix</keyword>
<evidence type="ECO:0000256" key="2">
    <source>
        <dbReference type="ARBA" id="ARBA00005664"/>
    </source>
</evidence>
<name>A0A8T2R6K7_CERRI</name>
<dbReference type="OrthoDB" id="1881294at2759"/>